<dbReference type="InterPro" id="IPR000084">
    <property type="entry name" value="PE-PGRS_N"/>
</dbReference>
<sequence length="116" mass="11256">MSWFVAGPEAIAAAAKNLAGIGSTIAESSANAAAPTTAIPAPAADAVSALVAQLYSAHAQTYQDISAQMASFHDQFVRAVASGGNAYANAESVGAAALKSGLGAVNGPAQELLGGP</sequence>
<dbReference type="OrthoDB" id="4753186at2"/>
<protein>
    <recommendedName>
        <fullName evidence="1">PE domain-containing protein</fullName>
    </recommendedName>
</protein>
<gene>
    <name evidence="2" type="ORF">A9X01_16290</name>
</gene>
<evidence type="ECO:0000259" key="1">
    <source>
        <dbReference type="Pfam" id="PF00934"/>
    </source>
</evidence>
<reference evidence="2 3" key="1">
    <citation type="submission" date="2016-06" db="EMBL/GenBank/DDBJ databases">
        <authorList>
            <person name="Kjaerup R.B."/>
            <person name="Dalgaard T.S."/>
            <person name="Juul-Madsen H.R."/>
        </authorList>
    </citation>
    <scope>NUCLEOTIDE SEQUENCE [LARGE SCALE GENOMIC DNA]</scope>
    <source>
        <strain evidence="2 3">1081914.2</strain>
    </source>
</reference>
<name>A0A1A3CJE1_MYCAS</name>
<accession>A0A1A3CJE1</accession>
<dbReference type="Pfam" id="PF00934">
    <property type="entry name" value="PE"/>
    <property type="match status" value="1"/>
</dbReference>
<organism evidence="2 3">
    <name type="scientific">Mycobacterium asiaticum</name>
    <dbReference type="NCBI Taxonomy" id="1790"/>
    <lineage>
        <taxon>Bacteria</taxon>
        <taxon>Bacillati</taxon>
        <taxon>Actinomycetota</taxon>
        <taxon>Actinomycetes</taxon>
        <taxon>Mycobacteriales</taxon>
        <taxon>Mycobacteriaceae</taxon>
        <taxon>Mycobacterium</taxon>
    </lineage>
</organism>
<dbReference type="InterPro" id="IPR038332">
    <property type="entry name" value="PPE_sf"/>
</dbReference>
<dbReference type="Gene3D" id="1.10.287.850">
    <property type="entry name" value="HP0062-like domain"/>
    <property type="match status" value="1"/>
</dbReference>
<dbReference type="Proteomes" id="UP000093795">
    <property type="component" value="Unassembled WGS sequence"/>
</dbReference>
<dbReference type="RefSeq" id="WP_065120292.1">
    <property type="nucleotide sequence ID" value="NZ_LZKQ01000094.1"/>
</dbReference>
<dbReference type="SUPFAM" id="SSF140459">
    <property type="entry name" value="PE/PPE dimer-like"/>
    <property type="match status" value="1"/>
</dbReference>
<comment type="caution">
    <text evidence="2">The sequence shown here is derived from an EMBL/GenBank/DDBJ whole genome shotgun (WGS) entry which is preliminary data.</text>
</comment>
<proteinExistence type="predicted"/>
<feature type="domain" description="PE" evidence="1">
    <location>
        <begin position="6"/>
        <end position="92"/>
    </location>
</feature>
<dbReference type="EMBL" id="LZKQ01000094">
    <property type="protein sequence ID" value="OBI87065.1"/>
    <property type="molecule type" value="Genomic_DNA"/>
</dbReference>
<evidence type="ECO:0000313" key="2">
    <source>
        <dbReference type="EMBL" id="OBI87065.1"/>
    </source>
</evidence>
<dbReference type="AlphaFoldDB" id="A0A1A3CJE1"/>
<evidence type="ECO:0000313" key="3">
    <source>
        <dbReference type="Proteomes" id="UP000093795"/>
    </source>
</evidence>
<dbReference type="eggNOG" id="COG0657">
    <property type="taxonomic scope" value="Bacteria"/>
</dbReference>